<dbReference type="InterPro" id="IPR015648">
    <property type="entry name" value="Transcrpt_fac_DP"/>
</dbReference>
<feature type="compositionally biased region" description="Basic and acidic residues" evidence="9">
    <location>
        <begin position="425"/>
        <end position="436"/>
    </location>
</feature>
<evidence type="ECO:0000256" key="7">
    <source>
        <dbReference type="RuleBase" id="RU003796"/>
    </source>
</evidence>
<sequence>MSGSRSHFDELHDDALGPSSAAEEFQDVFQELGLDPYVTTLGLTQENPTMRQLANATQANAVSGLIELAKLPRDDQDNDLGSPSKRYRMDPSDDNKATPVRQRANNKPRKKRGTQCDKLKIEKNSNRKHNGSQNHVAEVPRTPDQSRNYPAEESSSNFLNRLNIPENSVSDRERKNQGLRHFSARVCRSVEAKVSTTYNDVAEELVNEFKESNCADYGDDKNIRRRAYDALNVLTAMGIISKDKRDIKWKGFPPMKSENGSNSNPALSKERSRLLQEIENKKKEVEDKNTLVRDLATQFVSLKRLLSRNELTEHEPCHQKKIYLPFVIVNTDMDNSVVCEISQDEKFAEINCTKPFKLYDDRGTLSKMQLHLCSESELNQILPNPGLVPFVQTMQNKTNCGVENLAQNKTCIAREDDFKTSGCEKMSDDDVDGVHDDLDDDVDAEEDDS</sequence>
<keyword evidence="6 7" id="KW-0539">Nucleus</keyword>
<gene>
    <name evidence="12" type="ORF">GUITHDRAFT_132115</name>
</gene>
<dbReference type="KEGG" id="gtt:GUITHDRAFT_132115"/>
<accession>L1K1E3</accession>
<organism evidence="12">
    <name type="scientific">Guillardia theta (strain CCMP2712)</name>
    <name type="common">Cryptophyte</name>
    <dbReference type="NCBI Taxonomy" id="905079"/>
    <lineage>
        <taxon>Eukaryota</taxon>
        <taxon>Cryptophyceae</taxon>
        <taxon>Pyrenomonadales</taxon>
        <taxon>Geminigeraceae</taxon>
        <taxon>Guillardia</taxon>
    </lineage>
</organism>
<dbReference type="PaxDb" id="55529-EKX54369"/>
<evidence type="ECO:0000256" key="3">
    <source>
        <dbReference type="ARBA" id="ARBA00023015"/>
    </source>
</evidence>
<protein>
    <recommendedName>
        <fullName evidence="15">E2F/DP family winged-helix DNA-binding domain-containing protein</fullName>
    </recommendedName>
</protein>
<dbReference type="Pfam" id="PF02319">
    <property type="entry name" value="WHD_E2F_TDP"/>
    <property type="match status" value="1"/>
</dbReference>
<evidence type="ECO:0000313" key="12">
    <source>
        <dbReference type="EMBL" id="EKX54369.1"/>
    </source>
</evidence>
<keyword evidence="14" id="KW-1185">Reference proteome</keyword>
<feature type="compositionally biased region" description="Polar residues" evidence="9">
    <location>
        <begin position="143"/>
        <end position="168"/>
    </location>
</feature>
<dbReference type="RefSeq" id="XP_005841349.1">
    <property type="nucleotide sequence ID" value="XM_005841292.1"/>
</dbReference>
<feature type="domain" description="Transcription factor DP C-terminal" evidence="10">
    <location>
        <begin position="269"/>
        <end position="421"/>
    </location>
</feature>
<dbReference type="Proteomes" id="UP000011087">
    <property type="component" value="Unassembled WGS sequence"/>
</dbReference>
<reference evidence="14" key="2">
    <citation type="submission" date="2012-11" db="EMBL/GenBank/DDBJ databases">
        <authorList>
            <person name="Kuo A."/>
            <person name="Curtis B.A."/>
            <person name="Tanifuji G."/>
            <person name="Burki F."/>
            <person name="Gruber A."/>
            <person name="Irimia M."/>
            <person name="Maruyama S."/>
            <person name="Arias M.C."/>
            <person name="Ball S.G."/>
            <person name="Gile G.H."/>
            <person name="Hirakawa Y."/>
            <person name="Hopkins J.F."/>
            <person name="Rensing S.A."/>
            <person name="Schmutz J."/>
            <person name="Symeonidi A."/>
            <person name="Elias M."/>
            <person name="Eveleigh R.J."/>
            <person name="Herman E.K."/>
            <person name="Klute M.J."/>
            <person name="Nakayama T."/>
            <person name="Obornik M."/>
            <person name="Reyes-Prieto A."/>
            <person name="Armbrust E.V."/>
            <person name="Aves S.J."/>
            <person name="Beiko R.G."/>
            <person name="Coutinho P."/>
            <person name="Dacks J.B."/>
            <person name="Durnford D.G."/>
            <person name="Fast N.M."/>
            <person name="Green B.R."/>
            <person name="Grisdale C."/>
            <person name="Hempe F."/>
            <person name="Henrissat B."/>
            <person name="Hoppner M.P."/>
            <person name="Ishida K.-I."/>
            <person name="Kim E."/>
            <person name="Koreny L."/>
            <person name="Kroth P.G."/>
            <person name="Liu Y."/>
            <person name="Malik S.-B."/>
            <person name="Maier U.G."/>
            <person name="McRose D."/>
            <person name="Mock T."/>
            <person name="Neilson J.A."/>
            <person name="Onodera N.T."/>
            <person name="Poole A.M."/>
            <person name="Pritham E.J."/>
            <person name="Richards T.A."/>
            <person name="Rocap G."/>
            <person name="Roy S.W."/>
            <person name="Sarai C."/>
            <person name="Schaack S."/>
            <person name="Shirato S."/>
            <person name="Slamovits C.H."/>
            <person name="Spencer D.F."/>
            <person name="Suzuki S."/>
            <person name="Worden A.Z."/>
            <person name="Zauner S."/>
            <person name="Barry K."/>
            <person name="Bell C."/>
            <person name="Bharti A.K."/>
            <person name="Crow J.A."/>
            <person name="Grimwood J."/>
            <person name="Kramer R."/>
            <person name="Lindquist E."/>
            <person name="Lucas S."/>
            <person name="Salamov A."/>
            <person name="McFadden G.I."/>
            <person name="Lane C.E."/>
            <person name="Keeling P.J."/>
            <person name="Gray M.W."/>
            <person name="Grigoriev I.V."/>
            <person name="Archibald J.M."/>
        </authorList>
    </citation>
    <scope>NUCLEOTIDE SEQUENCE</scope>
    <source>
        <strain evidence="14">CCMP2712</strain>
    </source>
</reference>
<dbReference type="OrthoDB" id="552115at2759"/>
<dbReference type="EnsemblProtists" id="EKX54369">
    <property type="protein sequence ID" value="EKX54369"/>
    <property type="gene ID" value="GUITHDRAFT_132115"/>
</dbReference>
<feature type="domain" description="E2F/DP family winged-helix DNA-binding" evidence="11">
    <location>
        <begin position="174"/>
        <end position="251"/>
    </location>
</feature>
<dbReference type="PANTHER" id="PTHR12548:SF9">
    <property type="entry name" value="TRANSCRIPTION FACTOR DP"/>
    <property type="match status" value="1"/>
</dbReference>
<evidence type="ECO:0000256" key="6">
    <source>
        <dbReference type="ARBA" id="ARBA00023242"/>
    </source>
</evidence>
<evidence type="ECO:0000256" key="2">
    <source>
        <dbReference type="ARBA" id="ARBA00010940"/>
    </source>
</evidence>
<dbReference type="InterPro" id="IPR038168">
    <property type="entry name" value="TF_DP_C_sf"/>
</dbReference>
<dbReference type="InterPro" id="IPR036388">
    <property type="entry name" value="WH-like_DNA-bd_sf"/>
</dbReference>
<dbReference type="InterPro" id="IPR014889">
    <property type="entry name" value="Transc_factor_DP_C"/>
</dbReference>
<evidence type="ECO:0000256" key="4">
    <source>
        <dbReference type="ARBA" id="ARBA00023125"/>
    </source>
</evidence>
<keyword evidence="8" id="KW-0175">Coiled coil</keyword>
<dbReference type="Pfam" id="PF08781">
    <property type="entry name" value="DP"/>
    <property type="match status" value="1"/>
</dbReference>
<feature type="compositionally biased region" description="Basic and acidic residues" evidence="9">
    <location>
        <begin position="87"/>
        <end position="96"/>
    </location>
</feature>
<dbReference type="GO" id="GO:0000981">
    <property type="term" value="F:DNA-binding transcription factor activity, RNA polymerase II-specific"/>
    <property type="evidence" value="ECO:0007669"/>
    <property type="project" value="TreeGrafter"/>
</dbReference>
<evidence type="ECO:0000256" key="1">
    <source>
        <dbReference type="ARBA" id="ARBA00004123"/>
    </source>
</evidence>
<dbReference type="PANTHER" id="PTHR12548">
    <property type="entry name" value="TRANSCRIPTION FACTOR DP"/>
    <property type="match status" value="1"/>
</dbReference>
<feature type="coiled-coil region" evidence="8">
    <location>
        <begin position="264"/>
        <end position="298"/>
    </location>
</feature>
<comment type="subcellular location">
    <subcellularLocation>
        <location evidence="1 7">Nucleus</location>
    </subcellularLocation>
</comment>
<dbReference type="SUPFAM" id="SSF144074">
    <property type="entry name" value="E2F-DP heterodimerization region"/>
    <property type="match status" value="1"/>
</dbReference>
<dbReference type="GO" id="GO:0005634">
    <property type="term" value="C:nucleus"/>
    <property type="evidence" value="ECO:0007669"/>
    <property type="project" value="UniProtKB-SubCell"/>
</dbReference>
<feature type="region of interest" description="Disordered" evidence="9">
    <location>
        <begin position="422"/>
        <end position="449"/>
    </location>
</feature>
<evidence type="ECO:0000256" key="5">
    <source>
        <dbReference type="ARBA" id="ARBA00023163"/>
    </source>
</evidence>
<dbReference type="eggNOG" id="KOG2829">
    <property type="taxonomic scope" value="Eukaryota"/>
</dbReference>
<evidence type="ECO:0000259" key="11">
    <source>
        <dbReference type="SMART" id="SM01372"/>
    </source>
</evidence>
<keyword evidence="4 7" id="KW-0238">DNA-binding</keyword>
<dbReference type="FunFam" id="1.10.10.10:FF:000360">
    <property type="entry name" value="Transcription factor Dp-1, a"/>
    <property type="match status" value="1"/>
</dbReference>
<dbReference type="SUPFAM" id="SSF46785">
    <property type="entry name" value="Winged helix' DNA-binding domain"/>
    <property type="match status" value="1"/>
</dbReference>
<name>L1K1E3_GUITC</name>
<evidence type="ECO:0000259" key="10">
    <source>
        <dbReference type="SMART" id="SM01138"/>
    </source>
</evidence>
<dbReference type="GO" id="GO:0005667">
    <property type="term" value="C:transcription regulator complex"/>
    <property type="evidence" value="ECO:0007669"/>
    <property type="project" value="InterPro"/>
</dbReference>
<keyword evidence="5 7" id="KW-0804">Transcription</keyword>
<dbReference type="AlphaFoldDB" id="L1K1E3"/>
<reference evidence="12 14" key="1">
    <citation type="journal article" date="2012" name="Nature">
        <title>Algal genomes reveal evolutionary mosaicism and the fate of nucleomorphs.</title>
        <authorList>
            <consortium name="DOE Joint Genome Institute"/>
            <person name="Curtis B.A."/>
            <person name="Tanifuji G."/>
            <person name="Burki F."/>
            <person name="Gruber A."/>
            <person name="Irimia M."/>
            <person name="Maruyama S."/>
            <person name="Arias M.C."/>
            <person name="Ball S.G."/>
            <person name="Gile G.H."/>
            <person name="Hirakawa Y."/>
            <person name="Hopkins J.F."/>
            <person name="Kuo A."/>
            <person name="Rensing S.A."/>
            <person name="Schmutz J."/>
            <person name="Symeonidi A."/>
            <person name="Elias M."/>
            <person name="Eveleigh R.J."/>
            <person name="Herman E.K."/>
            <person name="Klute M.J."/>
            <person name="Nakayama T."/>
            <person name="Obornik M."/>
            <person name="Reyes-Prieto A."/>
            <person name="Armbrust E.V."/>
            <person name="Aves S.J."/>
            <person name="Beiko R.G."/>
            <person name="Coutinho P."/>
            <person name="Dacks J.B."/>
            <person name="Durnford D.G."/>
            <person name="Fast N.M."/>
            <person name="Green B.R."/>
            <person name="Grisdale C.J."/>
            <person name="Hempel F."/>
            <person name="Henrissat B."/>
            <person name="Hoppner M.P."/>
            <person name="Ishida K."/>
            <person name="Kim E."/>
            <person name="Koreny L."/>
            <person name="Kroth P.G."/>
            <person name="Liu Y."/>
            <person name="Malik S.B."/>
            <person name="Maier U.G."/>
            <person name="McRose D."/>
            <person name="Mock T."/>
            <person name="Neilson J.A."/>
            <person name="Onodera N.T."/>
            <person name="Poole A.M."/>
            <person name="Pritham E.J."/>
            <person name="Richards T.A."/>
            <person name="Rocap G."/>
            <person name="Roy S.W."/>
            <person name="Sarai C."/>
            <person name="Schaack S."/>
            <person name="Shirato S."/>
            <person name="Slamovits C.H."/>
            <person name="Spencer D.F."/>
            <person name="Suzuki S."/>
            <person name="Worden A.Z."/>
            <person name="Zauner S."/>
            <person name="Barry K."/>
            <person name="Bell C."/>
            <person name="Bharti A.K."/>
            <person name="Crow J.A."/>
            <person name="Grimwood J."/>
            <person name="Kramer R."/>
            <person name="Lindquist E."/>
            <person name="Lucas S."/>
            <person name="Salamov A."/>
            <person name="McFadden G.I."/>
            <person name="Lane C.E."/>
            <person name="Keeling P.J."/>
            <person name="Gray M.W."/>
            <person name="Grigoriev I.V."/>
            <person name="Archibald J.M."/>
        </authorList>
    </citation>
    <scope>NUCLEOTIDE SEQUENCE</scope>
    <source>
        <strain evidence="12 14">CCMP2712</strain>
    </source>
</reference>
<evidence type="ECO:0000256" key="8">
    <source>
        <dbReference type="SAM" id="Coils"/>
    </source>
</evidence>
<dbReference type="EMBL" id="JH992967">
    <property type="protein sequence ID" value="EKX54369.1"/>
    <property type="molecule type" value="Genomic_DNA"/>
</dbReference>
<feature type="compositionally biased region" description="Basic and acidic residues" evidence="9">
    <location>
        <begin position="114"/>
        <end position="125"/>
    </location>
</feature>
<feature type="compositionally biased region" description="Basic residues" evidence="9">
    <location>
        <begin position="104"/>
        <end position="113"/>
    </location>
</feature>
<reference evidence="13" key="3">
    <citation type="submission" date="2016-03" db="UniProtKB">
        <authorList>
            <consortium name="EnsemblProtists"/>
        </authorList>
    </citation>
    <scope>IDENTIFICATION</scope>
</reference>
<dbReference type="InterPro" id="IPR036390">
    <property type="entry name" value="WH_DNA-bd_sf"/>
</dbReference>
<dbReference type="Gene3D" id="1.10.10.10">
    <property type="entry name" value="Winged helix-like DNA-binding domain superfamily/Winged helix DNA-binding domain"/>
    <property type="match status" value="1"/>
</dbReference>
<dbReference type="Gene3D" id="1.20.140.80">
    <property type="entry name" value="Transcription factor DP"/>
    <property type="match status" value="1"/>
</dbReference>
<feature type="region of interest" description="Disordered" evidence="9">
    <location>
        <begin position="1"/>
        <end position="24"/>
    </location>
</feature>
<dbReference type="SMART" id="SM01372">
    <property type="entry name" value="E2F_TDP"/>
    <property type="match status" value="1"/>
</dbReference>
<dbReference type="GO" id="GO:0000977">
    <property type="term" value="F:RNA polymerase II transcription regulatory region sequence-specific DNA binding"/>
    <property type="evidence" value="ECO:0007669"/>
    <property type="project" value="TreeGrafter"/>
</dbReference>
<dbReference type="SMART" id="SM01138">
    <property type="entry name" value="DP"/>
    <property type="match status" value="1"/>
</dbReference>
<dbReference type="GeneID" id="17311086"/>
<feature type="compositionally biased region" description="Basic and acidic residues" evidence="9">
    <location>
        <begin position="1"/>
        <end position="15"/>
    </location>
</feature>
<dbReference type="HOGENOM" id="CLU_610382_0_0_1"/>
<comment type="similarity">
    <text evidence="2 7">Belongs to the E2F/DP family.</text>
</comment>
<evidence type="ECO:0008006" key="15">
    <source>
        <dbReference type="Google" id="ProtNLM"/>
    </source>
</evidence>
<feature type="compositionally biased region" description="Acidic residues" evidence="9">
    <location>
        <begin position="437"/>
        <end position="449"/>
    </location>
</feature>
<evidence type="ECO:0000313" key="14">
    <source>
        <dbReference type="Proteomes" id="UP000011087"/>
    </source>
</evidence>
<keyword evidence="3 7" id="KW-0805">Transcription regulation</keyword>
<dbReference type="InterPro" id="IPR037241">
    <property type="entry name" value="E2F-DP_heterodim"/>
</dbReference>
<evidence type="ECO:0000313" key="13">
    <source>
        <dbReference type="EnsemblProtists" id="EKX54369"/>
    </source>
</evidence>
<evidence type="ECO:0000256" key="9">
    <source>
        <dbReference type="SAM" id="MobiDB-lite"/>
    </source>
</evidence>
<dbReference type="STRING" id="905079.L1K1E3"/>
<proteinExistence type="inferred from homology"/>
<feature type="region of interest" description="Disordered" evidence="9">
    <location>
        <begin position="68"/>
        <end position="176"/>
    </location>
</feature>
<dbReference type="GO" id="GO:0051726">
    <property type="term" value="P:regulation of cell cycle"/>
    <property type="evidence" value="ECO:0007669"/>
    <property type="project" value="InterPro"/>
</dbReference>
<dbReference type="InterPro" id="IPR003316">
    <property type="entry name" value="E2F_WHTH_DNA-bd_dom"/>
</dbReference>
<dbReference type="CDD" id="cd14458">
    <property type="entry name" value="DP_DD"/>
    <property type="match status" value="1"/>
</dbReference>